<reference evidence="2 3" key="1">
    <citation type="submission" date="2016-10" db="EMBL/GenBank/DDBJ databases">
        <authorList>
            <person name="Cai Z."/>
        </authorList>
    </citation>
    <scope>NUCLEOTIDE SEQUENCE [LARGE SCALE GENOMIC DNA]</scope>
</reference>
<evidence type="ECO:0000313" key="3">
    <source>
        <dbReference type="Proteomes" id="UP000256970"/>
    </source>
</evidence>
<dbReference type="AlphaFoldDB" id="A0A383W850"/>
<evidence type="ECO:0000313" key="2">
    <source>
        <dbReference type="EMBL" id="SZX73815.1"/>
    </source>
</evidence>
<dbReference type="EMBL" id="FNXT01001198">
    <property type="protein sequence ID" value="SZX73815.1"/>
    <property type="molecule type" value="Genomic_DNA"/>
</dbReference>
<accession>A0A383W850</accession>
<organism evidence="2 3">
    <name type="scientific">Tetradesmus obliquus</name>
    <name type="common">Green alga</name>
    <name type="synonym">Acutodesmus obliquus</name>
    <dbReference type="NCBI Taxonomy" id="3088"/>
    <lineage>
        <taxon>Eukaryota</taxon>
        <taxon>Viridiplantae</taxon>
        <taxon>Chlorophyta</taxon>
        <taxon>core chlorophytes</taxon>
        <taxon>Chlorophyceae</taxon>
        <taxon>CS clade</taxon>
        <taxon>Sphaeropleales</taxon>
        <taxon>Scenedesmaceae</taxon>
        <taxon>Tetradesmus</taxon>
    </lineage>
</organism>
<dbReference type="Proteomes" id="UP000256970">
    <property type="component" value="Unassembled WGS sequence"/>
</dbReference>
<keyword evidence="3" id="KW-1185">Reference proteome</keyword>
<sequence>MNPGAEMSRCHHHQIINQATAFKHRWSSRQRGPCCIDFESLCNSHRKESSTSSKHARTSMSARQLQQPWLQQTACESAEILSVAGRPGKTYRKQQD</sequence>
<feature type="region of interest" description="Disordered" evidence="1">
    <location>
        <begin position="46"/>
        <end position="66"/>
    </location>
</feature>
<evidence type="ECO:0000256" key="1">
    <source>
        <dbReference type="SAM" id="MobiDB-lite"/>
    </source>
</evidence>
<name>A0A383W850_TETOB</name>
<feature type="compositionally biased region" description="Polar residues" evidence="1">
    <location>
        <begin position="50"/>
        <end position="66"/>
    </location>
</feature>
<gene>
    <name evidence="2" type="ORF">BQ4739_LOCUS14065</name>
</gene>
<protein>
    <submittedName>
        <fullName evidence="2">Uncharacterized protein</fullName>
    </submittedName>
</protein>
<proteinExistence type="predicted"/>